<name>A0ABS2K7H6_9GAMM</name>
<comment type="caution">
    <text evidence="3">The sequence shown here is derived from an EMBL/GenBank/DDBJ whole genome shotgun (WGS) entry which is preliminary data.</text>
</comment>
<dbReference type="EMBL" id="JADIKE010000037">
    <property type="protein sequence ID" value="MBM7126732.1"/>
    <property type="molecule type" value="Genomic_DNA"/>
</dbReference>
<evidence type="ECO:0000256" key="1">
    <source>
        <dbReference type="SAM" id="SignalP"/>
    </source>
</evidence>
<accession>A0ABS2K7H6</accession>
<dbReference type="PROSITE" id="PS52015">
    <property type="entry name" value="TONB_CTD"/>
    <property type="match status" value="1"/>
</dbReference>
<dbReference type="Pfam" id="PF03544">
    <property type="entry name" value="TonB_C"/>
    <property type="match status" value="1"/>
</dbReference>
<reference evidence="3" key="1">
    <citation type="submission" date="2020-10" db="EMBL/GenBank/DDBJ databases">
        <title>Phylogeny of dyella-like bacteria.</title>
        <authorList>
            <person name="Fu J."/>
        </authorList>
    </citation>
    <scope>NUCLEOTIDE SEQUENCE</scope>
    <source>
        <strain evidence="3">DHOC52</strain>
    </source>
</reference>
<feature type="chain" id="PRO_5045520157" evidence="1">
    <location>
        <begin position="26"/>
        <end position="150"/>
    </location>
</feature>
<dbReference type="Proteomes" id="UP001430149">
    <property type="component" value="Unassembled WGS sequence"/>
</dbReference>
<keyword evidence="4" id="KW-1185">Reference proteome</keyword>
<protein>
    <submittedName>
        <fullName evidence="3">Energy transducer TonB</fullName>
    </submittedName>
</protein>
<evidence type="ECO:0000313" key="4">
    <source>
        <dbReference type="Proteomes" id="UP001430149"/>
    </source>
</evidence>
<feature type="signal peptide" evidence="1">
    <location>
        <begin position="1"/>
        <end position="25"/>
    </location>
</feature>
<dbReference type="SUPFAM" id="SSF74653">
    <property type="entry name" value="TolA/TonB C-terminal domain"/>
    <property type="match status" value="1"/>
</dbReference>
<dbReference type="Gene3D" id="3.30.1150.10">
    <property type="match status" value="1"/>
</dbReference>
<gene>
    <name evidence="3" type="ORF">ISP19_15235</name>
</gene>
<organism evidence="3 4">
    <name type="scientific">Dyella flava</name>
    <dbReference type="NCBI Taxonomy" id="1920170"/>
    <lineage>
        <taxon>Bacteria</taxon>
        <taxon>Pseudomonadati</taxon>
        <taxon>Pseudomonadota</taxon>
        <taxon>Gammaproteobacteria</taxon>
        <taxon>Lysobacterales</taxon>
        <taxon>Rhodanobacteraceae</taxon>
        <taxon>Dyella</taxon>
    </lineage>
</organism>
<evidence type="ECO:0000313" key="3">
    <source>
        <dbReference type="EMBL" id="MBM7126732.1"/>
    </source>
</evidence>
<feature type="domain" description="TonB C-terminal" evidence="2">
    <location>
        <begin position="39"/>
        <end position="135"/>
    </location>
</feature>
<sequence>MHALTRFGQSLLVAGVLAAAMPAIAQEAQRVAPEQLSSNWILINNPREGIQVDVPNSGVNIYKPGCVAVTYTIGSDGVPMNLQVAKMVPPSDLGKAAISAVSKFRYGPSLSNKNETPISTYYIVPFNSPDDKAQQAALMAPCKLPGYAQG</sequence>
<proteinExistence type="predicted"/>
<keyword evidence="1" id="KW-0732">Signal</keyword>
<dbReference type="InterPro" id="IPR037682">
    <property type="entry name" value="TonB_C"/>
</dbReference>
<dbReference type="RefSeq" id="WP_204683256.1">
    <property type="nucleotide sequence ID" value="NZ_BSNR01000004.1"/>
</dbReference>
<evidence type="ECO:0000259" key="2">
    <source>
        <dbReference type="PROSITE" id="PS52015"/>
    </source>
</evidence>